<dbReference type="RefSeq" id="WP_250598805.1">
    <property type="nucleotide sequence ID" value="NZ_JAKRVY010000020.1"/>
</dbReference>
<gene>
    <name evidence="1" type="ORF">AArcSt11_16665</name>
</gene>
<dbReference type="AlphaFoldDB" id="A0AAE3FVC8"/>
<evidence type="ECO:0000313" key="1">
    <source>
        <dbReference type="EMBL" id="MCL9815284.1"/>
    </source>
</evidence>
<sequence>MTVFKIPQEESDESDELPEGAVRTEFEDIEDFNNYLDSYYKNLCDGDLHVVPGVTDLGADELIDWLSRLSRNWDIEEEYGAVTKLAHETENQDESHGAYFAKETGDDDIGYFIFYTDEPKTKYVDDVLIKDLRRIPQTNKLHVTPNLIERLVKRVTSKLPDHIGEEIDIPYVDEVHLKHKSGSQISSNLDSEKKRSVSFWGEDAASAIPVLRKEFGVLISSVRIKYPYSSGDMDYFIFKIDKNGVLKLKKGKLTDMLQEVKPIIEDTLNVKRAYDDTETSFVTIGDNETQISQSTPALIKPGKNNPAEDSQFSADEIQATFDALANRGYIPIDPYMESDPLYYSTTAYHREDQIYFDIRGDAEALRLFPRADQEKLETFFGVLRAIHNNADSSAMALSVAEMEGNE</sequence>
<proteinExistence type="predicted"/>
<evidence type="ECO:0000313" key="2">
    <source>
        <dbReference type="Proteomes" id="UP001202674"/>
    </source>
</evidence>
<dbReference type="Proteomes" id="UP001202674">
    <property type="component" value="Unassembled WGS sequence"/>
</dbReference>
<comment type="caution">
    <text evidence="1">The sequence shown here is derived from an EMBL/GenBank/DDBJ whole genome shotgun (WGS) entry which is preliminary data.</text>
</comment>
<organism evidence="1 2">
    <name type="scientific">Natranaeroarchaeum aerophilus</name>
    <dbReference type="NCBI Taxonomy" id="2917711"/>
    <lineage>
        <taxon>Archaea</taxon>
        <taxon>Methanobacteriati</taxon>
        <taxon>Methanobacteriota</taxon>
        <taxon>Stenosarchaea group</taxon>
        <taxon>Halobacteria</taxon>
        <taxon>Halobacteriales</taxon>
        <taxon>Natronoarchaeaceae</taxon>
        <taxon>Natranaeroarchaeum</taxon>
    </lineage>
</organism>
<keyword evidence="2" id="KW-1185">Reference proteome</keyword>
<protein>
    <submittedName>
        <fullName evidence="1">Uncharacterized protein</fullName>
    </submittedName>
</protein>
<name>A0AAE3FVC8_9EURY</name>
<accession>A0AAE3FVC8</accession>
<reference evidence="1 2" key="1">
    <citation type="journal article" date="2022" name="Syst. Appl. Microbiol.">
        <title>Natronocalculus amylovorans gen. nov., sp. nov., and Natranaeroarchaeum aerophilus sp. nov., dominant culturable amylolytic natronoarchaea from hypersaline soda lakes in southwestern Siberia.</title>
        <authorList>
            <person name="Sorokin D.Y."/>
            <person name="Elcheninov A.G."/>
            <person name="Khizhniak T.V."/>
            <person name="Koenen M."/>
            <person name="Bale N.J."/>
            <person name="Damste J.S.S."/>
            <person name="Kublanov I.V."/>
        </authorList>
    </citation>
    <scope>NUCLEOTIDE SEQUENCE [LARGE SCALE GENOMIC DNA]</scope>
    <source>
        <strain evidence="1 2">AArc-St1-1</strain>
    </source>
</reference>
<dbReference type="EMBL" id="JAKRVY010000020">
    <property type="protein sequence ID" value="MCL9815284.1"/>
    <property type="molecule type" value="Genomic_DNA"/>
</dbReference>